<dbReference type="OrthoDB" id="3796591at2759"/>
<evidence type="ECO:0000313" key="3">
    <source>
        <dbReference type="EMBL" id="KAF1975024.1"/>
    </source>
</evidence>
<keyword evidence="2" id="KW-1133">Transmembrane helix</keyword>
<dbReference type="Proteomes" id="UP000800036">
    <property type="component" value="Unassembled WGS sequence"/>
</dbReference>
<feature type="region of interest" description="Disordered" evidence="1">
    <location>
        <begin position="134"/>
        <end position="160"/>
    </location>
</feature>
<organism evidence="3 4">
    <name type="scientific">Bimuria novae-zelandiae CBS 107.79</name>
    <dbReference type="NCBI Taxonomy" id="1447943"/>
    <lineage>
        <taxon>Eukaryota</taxon>
        <taxon>Fungi</taxon>
        <taxon>Dikarya</taxon>
        <taxon>Ascomycota</taxon>
        <taxon>Pezizomycotina</taxon>
        <taxon>Dothideomycetes</taxon>
        <taxon>Pleosporomycetidae</taxon>
        <taxon>Pleosporales</taxon>
        <taxon>Massarineae</taxon>
        <taxon>Didymosphaeriaceae</taxon>
        <taxon>Bimuria</taxon>
    </lineage>
</organism>
<gene>
    <name evidence="3" type="ORF">BU23DRAFT_635066</name>
</gene>
<reference evidence="3" key="1">
    <citation type="journal article" date="2020" name="Stud. Mycol.">
        <title>101 Dothideomycetes genomes: a test case for predicting lifestyles and emergence of pathogens.</title>
        <authorList>
            <person name="Haridas S."/>
            <person name="Albert R."/>
            <person name="Binder M."/>
            <person name="Bloem J."/>
            <person name="Labutti K."/>
            <person name="Salamov A."/>
            <person name="Andreopoulos B."/>
            <person name="Baker S."/>
            <person name="Barry K."/>
            <person name="Bills G."/>
            <person name="Bluhm B."/>
            <person name="Cannon C."/>
            <person name="Castanera R."/>
            <person name="Culley D."/>
            <person name="Daum C."/>
            <person name="Ezra D."/>
            <person name="Gonzalez J."/>
            <person name="Henrissat B."/>
            <person name="Kuo A."/>
            <person name="Liang C."/>
            <person name="Lipzen A."/>
            <person name="Lutzoni F."/>
            <person name="Magnuson J."/>
            <person name="Mondo S."/>
            <person name="Nolan M."/>
            <person name="Ohm R."/>
            <person name="Pangilinan J."/>
            <person name="Park H.-J."/>
            <person name="Ramirez L."/>
            <person name="Alfaro M."/>
            <person name="Sun H."/>
            <person name="Tritt A."/>
            <person name="Yoshinaga Y."/>
            <person name="Zwiers L.-H."/>
            <person name="Turgeon B."/>
            <person name="Goodwin S."/>
            <person name="Spatafora J."/>
            <person name="Crous P."/>
            <person name="Grigoriev I."/>
        </authorList>
    </citation>
    <scope>NUCLEOTIDE SEQUENCE</scope>
    <source>
        <strain evidence="3">CBS 107.79</strain>
    </source>
</reference>
<name>A0A6A5VCZ8_9PLEO</name>
<accession>A0A6A5VCZ8</accession>
<proteinExistence type="predicted"/>
<feature type="transmembrane region" description="Helical" evidence="2">
    <location>
        <begin position="38"/>
        <end position="57"/>
    </location>
</feature>
<dbReference type="AlphaFoldDB" id="A0A6A5VCZ8"/>
<dbReference type="EMBL" id="ML976672">
    <property type="protein sequence ID" value="KAF1975024.1"/>
    <property type="molecule type" value="Genomic_DNA"/>
</dbReference>
<evidence type="ECO:0000256" key="1">
    <source>
        <dbReference type="SAM" id="MobiDB-lite"/>
    </source>
</evidence>
<keyword evidence="2" id="KW-0472">Membrane</keyword>
<feature type="compositionally biased region" description="Polar residues" evidence="1">
    <location>
        <begin position="151"/>
        <end position="160"/>
    </location>
</feature>
<evidence type="ECO:0000256" key="2">
    <source>
        <dbReference type="SAM" id="Phobius"/>
    </source>
</evidence>
<feature type="compositionally biased region" description="Basic residues" evidence="1">
    <location>
        <begin position="136"/>
        <end position="149"/>
    </location>
</feature>
<protein>
    <submittedName>
        <fullName evidence="3">Uncharacterized protein</fullName>
    </submittedName>
</protein>
<keyword evidence="4" id="KW-1185">Reference proteome</keyword>
<evidence type="ECO:0000313" key="4">
    <source>
        <dbReference type="Proteomes" id="UP000800036"/>
    </source>
</evidence>
<keyword evidence="2" id="KW-0812">Transmembrane</keyword>
<sequence length="160" mass="18388">MLHPQERAITTVREQLDNLLSLLFNIETVEQGRTVGRLSVLAFVFVPLSFVAMLDFWEVHSIKPKRLSRIPFTTLTALETTKSNAQVAAKEEEHQFLSLSTTTTSPSFHGRILCRNGTEKNRRHFKRSRAEIKSLTRTRRHRSKRRAKQSHAATVKNTAH</sequence>